<sequence>MLQVDAELLRELHARDFEIAVETNGTLDVPDAVDWICVSPKAGAPLRQLSGNELKVVVPQDGQNLDALVELSFDLHLLQPMDGPLRRENTQRAIEVCLRDPRWRLSTQTHKTLGIR</sequence>
<evidence type="ECO:0008006" key="4">
    <source>
        <dbReference type="Google" id="ProtNLM"/>
    </source>
</evidence>
<proteinExistence type="predicted"/>
<keyword evidence="1" id="KW-0004">4Fe-4S</keyword>
<keyword evidence="1" id="KW-0408">Iron</keyword>
<dbReference type="PANTHER" id="PTHR42836">
    <property type="entry name" value="7-CARBOXY-7-DEAZAGUANINE SYNTHASE"/>
    <property type="match status" value="1"/>
</dbReference>
<dbReference type="Gene3D" id="3.20.20.70">
    <property type="entry name" value="Aldolase class I"/>
    <property type="match status" value="1"/>
</dbReference>
<keyword evidence="1" id="KW-0479">Metal-binding</keyword>
<reference evidence="2 3" key="1">
    <citation type="submission" date="2019-06" db="EMBL/GenBank/DDBJ databases">
        <title>Sorghum-associated microbial communities from plants grown in Nebraska, USA.</title>
        <authorList>
            <person name="Schachtman D."/>
        </authorList>
    </citation>
    <scope>NUCLEOTIDE SEQUENCE [LARGE SCALE GENOMIC DNA]</scope>
    <source>
        <strain evidence="2 3">T529</strain>
    </source>
</reference>
<accession>A0A561C4D4</accession>
<name>A0A561C4D4_9BURK</name>
<dbReference type="GO" id="GO:0051539">
    <property type="term" value="F:4 iron, 4 sulfur cluster binding"/>
    <property type="evidence" value="ECO:0007669"/>
    <property type="project" value="UniProtKB-KW"/>
</dbReference>
<evidence type="ECO:0000256" key="1">
    <source>
        <dbReference type="ARBA" id="ARBA00022485"/>
    </source>
</evidence>
<dbReference type="AlphaFoldDB" id="A0A561C4D4"/>
<evidence type="ECO:0000313" key="2">
    <source>
        <dbReference type="EMBL" id="TWD86061.1"/>
    </source>
</evidence>
<dbReference type="Proteomes" id="UP000319722">
    <property type="component" value="Unassembled WGS sequence"/>
</dbReference>
<dbReference type="InterPro" id="IPR013785">
    <property type="entry name" value="Aldolase_TIM"/>
</dbReference>
<keyword evidence="1" id="KW-0411">Iron-sulfur</keyword>
<protein>
    <recommendedName>
        <fullName evidence="4">7-carboxy-7-deazaguanine synthase</fullName>
    </recommendedName>
</protein>
<evidence type="ECO:0000313" key="3">
    <source>
        <dbReference type="Proteomes" id="UP000319722"/>
    </source>
</evidence>
<gene>
    <name evidence="2" type="ORF">FB547_1043</name>
</gene>
<dbReference type="EMBL" id="VIVL01000004">
    <property type="protein sequence ID" value="TWD86061.1"/>
    <property type="molecule type" value="Genomic_DNA"/>
</dbReference>
<dbReference type="PANTHER" id="PTHR42836:SF1">
    <property type="entry name" value="7-CARBOXY-7-DEAZAGUANINE SYNTHASE"/>
    <property type="match status" value="1"/>
</dbReference>
<comment type="caution">
    <text evidence="2">The sequence shown here is derived from an EMBL/GenBank/DDBJ whole genome shotgun (WGS) entry which is preliminary data.</text>
</comment>
<organism evidence="2 3">
    <name type="scientific">Variovorax beijingensis</name>
    <dbReference type="NCBI Taxonomy" id="2496117"/>
    <lineage>
        <taxon>Bacteria</taxon>
        <taxon>Pseudomonadati</taxon>
        <taxon>Pseudomonadota</taxon>
        <taxon>Betaproteobacteria</taxon>
        <taxon>Burkholderiales</taxon>
        <taxon>Comamonadaceae</taxon>
        <taxon>Variovorax</taxon>
    </lineage>
</organism>